<keyword evidence="1" id="KW-0175">Coiled coil</keyword>
<comment type="caution">
    <text evidence="2">The sequence shown here is derived from an EMBL/GenBank/DDBJ whole genome shotgun (WGS) entry which is preliminary data.</text>
</comment>
<evidence type="ECO:0000313" key="2">
    <source>
        <dbReference type="EMBL" id="KAK6762777.1"/>
    </source>
</evidence>
<accession>A0ABR1EJD1</accession>
<feature type="coiled-coil region" evidence="1">
    <location>
        <begin position="168"/>
        <end position="202"/>
    </location>
</feature>
<dbReference type="PANTHER" id="PTHR22954:SF3">
    <property type="entry name" value="PROTEIN CBG08539"/>
    <property type="match status" value="1"/>
</dbReference>
<proteinExistence type="predicted"/>
<name>A0ABR1EJD1_NECAM</name>
<evidence type="ECO:0000313" key="3">
    <source>
        <dbReference type="Proteomes" id="UP001303046"/>
    </source>
</evidence>
<dbReference type="EMBL" id="JAVFWL010000006">
    <property type="protein sequence ID" value="KAK6762777.1"/>
    <property type="molecule type" value="Genomic_DNA"/>
</dbReference>
<keyword evidence="3" id="KW-1185">Reference proteome</keyword>
<protein>
    <submittedName>
        <fullName evidence="2">Uncharacterized protein</fullName>
    </submittedName>
</protein>
<reference evidence="2 3" key="1">
    <citation type="submission" date="2023-08" db="EMBL/GenBank/DDBJ databases">
        <title>A Necator americanus chromosomal reference genome.</title>
        <authorList>
            <person name="Ilik V."/>
            <person name="Petrzelkova K.J."/>
            <person name="Pardy F."/>
            <person name="Fuh T."/>
            <person name="Niatou-Singa F.S."/>
            <person name="Gouil Q."/>
            <person name="Baker L."/>
            <person name="Ritchie M.E."/>
            <person name="Jex A.R."/>
            <person name="Gazzola D."/>
            <person name="Li H."/>
            <person name="Toshio Fujiwara R."/>
            <person name="Zhan B."/>
            <person name="Aroian R.V."/>
            <person name="Pafco B."/>
            <person name="Schwarz E.M."/>
        </authorList>
    </citation>
    <scope>NUCLEOTIDE SEQUENCE [LARGE SCALE GENOMIC DNA]</scope>
    <source>
        <strain evidence="2 3">Aroian</strain>
        <tissue evidence="2">Whole animal</tissue>
    </source>
</reference>
<dbReference type="Proteomes" id="UP001303046">
    <property type="component" value="Unassembled WGS sequence"/>
</dbReference>
<organism evidence="2 3">
    <name type="scientific">Necator americanus</name>
    <name type="common">Human hookworm</name>
    <dbReference type="NCBI Taxonomy" id="51031"/>
    <lineage>
        <taxon>Eukaryota</taxon>
        <taxon>Metazoa</taxon>
        <taxon>Ecdysozoa</taxon>
        <taxon>Nematoda</taxon>
        <taxon>Chromadorea</taxon>
        <taxon>Rhabditida</taxon>
        <taxon>Rhabditina</taxon>
        <taxon>Rhabditomorpha</taxon>
        <taxon>Strongyloidea</taxon>
        <taxon>Ancylostomatidae</taxon>
        <taxon>Bunostominae</taxon>
        <taxon>Necator</taxon>
    </lineage>
</organism>
<gene>
    <name evidence="2" type="primary">Necator_chrX.g23638</name>
    <name evidence="2" type="ORF">RB195_023474</name>
</gene>
<dbReference type="PANTHER" id="PTHR22954">
    <property type="entry name" value="RETROVIRAL PROTEASE-RELATED"/>
    <property type="match status" value="1"/>
</dbReference>
<dbReference type="InterPro" id="IPR005312">
    <property type="entry name" value="DUF1759"/>
</dbReference>
<evidence type="ECO:0000256" key="1">
    <source>
        <dbReference type="SAM" id="Coils"/>
    </source>
</evidence>
<feature type="coiled-coil region" evidence="1">
    <location>
        <begin position="24"/>
        <end position="89"/>
    </location>
</feature>
<dbReference type="Pfam" id="PF03564">
    <property type="entry name" value="DUF1759"/>
    <property type="match status" value="1"/>
</dbReference>
<sequence length="272" mass="30938">MEAAEISALRKRIRTAKTATGTEANKLEAAMEKFSEAVDRLDDKTQSLPEIIERIKTSTTAAQTLLDNANKALARLIRLQEELEFDQEQSSLNRCEVPEMKLAPIPIPKFSGKLWEWETFRKSFDDTVNSRKTDKLFKFTYLLDALEGDAEESVKHFEVSGSTYQFVIEHLKEKYGDKQALIDQLLKNLHGVRARTDSLEEQEALCEQLHSITSQLTLKGEHVDNVFLQKELLAKFSVDVQSFAAENAVEERRKLEYGSFALSSKGAYQDRA</sequence>